<dbReference type="EMBL" id="BRYB01003851">
    <property type="protein sequence ID" value="GMI21780.1"/>
    <property type="molecule type" value="Genomic_DNA"/>
</dbReference>
<accession>A0ABQ6M8P0</accession>
<sequence length="538" mass="57646">MLGLNRRKANKNMPAALRSAQLAGSSTSGGKKKGAGTPAFLVRVQDPLPDVVFLPYLLRFLFSLAIAASVYCMHESGVLVALFRTRHPHFYWTSKAAALVLPTRYSYSSLDAAVSLPVATAFNALRALVALQAGVVGWRPGTLFTDADLWLSTGFVLACVITTCVKDQAVGMPKWAAGVLRIHASVPLVFQLTNLVFGSMSPLGPDAMDVYLGMQVAMGCAFLERDSRLYADVFEDSILPLLAEGGEWLAECWPRRGVGGQGRGGGRVAGLVGIGYVYCVGKFVLASLFYQAVLGDPCGFGLVSKFMTFETIPSDASATLQLAQQAVKTTKGAQIGGEGYTAGSVEWFRSYGDGSKVYWRVTNPSFRDLANVNNFDAGDWFGDGNWLRDGLEKEEVWRGDALSQIGMRKGAGGGGEAPGDLTALVGGLCRGEAFKAKAVGGRWDVLRADGKAVTEDADGWMTLERGVSHVATAKDTEYRQHGLLCFKHDCDLGGFDANVGLLSAEGWSAVWEKEAEMRGTVGGEDWLDSVEQLKTLRG</sequence>
<keyword evidence="2" id="KW-1185">Reference proteome</keyword>
<comment type="caution">
    <text evidence="1">The sequence shown here is derived from an EMBL/GenBank/DDBJ whole genome shotgun (WGS) entry which is preliminary data.</text>
</comment>
<organism evidence="1 2">
    <name type="scientific">Tetraparma gracilis</name>
    <dbReference type="NCBI Taxonomy" id="2962635"/>
    <lineage>
        <taxon>Eukaryota</taxon>
        <taxon>Sar</taxon>
        <taxon>Stramenopiles</taxon>
        <taxon>Ochrophyta</taxon>
        <taxon>Bolidophyceae</taxon>
        <taxon>Parmales</taxon>
        <taxon>Triparmaceae</taxon>
        <taxon>Tetraparma</taxon>
    </lineage>
</organism>
<proteinExistence type="predicted"/>
<dbReference type="Proteomes" id="UP001165060">
    <property type="component" value="Unassembled WGS sequence"/>
</dbReference>
<name>A0ABQ6M8P0_9STRA</name>
<reference evidence="1 2" key="1">
    <citation type="journal article" date="2023" name="Commun. Biol.">
        <title>Genome analysis of Parmales, the sister group of diatoms, reveals the evolutionary specialization of diatoms from phago-mixotrophs to photoautotrophs.</title>
        <authorList>
            <person name="Ban H."/>
            <person name="Sato S."/>
            <person name="Yoshikawa S."/>
            <person name="Yamada K."/>
            <person name="Nakamura Y."/>
            <person name="Ichinomiya M."/>
            <person name="Sato N."/>
            <person name="Blanc-Mathieu R."/>
            <person name="Endo H."/>
            <person name="Kuwata A."/>
            <person name="Ogata H."/>
        </authorList>
    </citation>
    <scope>NUCLEOTIDE SEQUENCE [LARGE SCALE GENOMIC DNA]</scope>
</reference>
<protein>
    <submittedName>
        <fullName evidence="1">Uncharacterized protein</fullName>
    </submittedName>
</protein>
<gene>
    <name evidence="1" type="ORF">TeGR_g3048</name>
</gene>
<evidence type="ECO:0000313" key="2">
    <source>
        <dbReference type="Proteomes" id="UP001165060"/>
    </source>
</evidence>
<evidence type="ECO:0000313" key="1">
    <source>
        <dbReference type="EMBL" id="GMI21780.1"/>
    </source>
</evidence>